<dbReference type="Pfam" id="PF23759">
    <property type="entry name" value="GBD_T9SS_assoc"/>
    <property type="match status" value="8"/>
</dbReference>
<dbReference type="SUPFAM" id="SSF49265">
    <property type="entry name" value="Fibronectin type III"/>
    <property type="match status" value="2"/>
</dbReference>
<dbReference type="PROSITE" id="PS50853">
    <property type="entry name" value="FN3"/>
    <property type="match status" value="3"/>
</dbReference>
<dbReference type="InterPro" id="IPR056600">
    <property type="entry name" value="GBD_T9SS_assoc"/>
</dbReference>
<proteinExistence type="predicted"/>
<dbReference type="InterPro" id="IPR036116">
    <property type="entry name" value="FN3_sf"/>
</dbReference>
<evidence type="ECO:0000256" key="1">
    <source>
        <dbReference type="SAM" id="MobiDB-lite"/>
    </source>
</evidence>
<evidence type="ECO:0000256" key="2">
    <source>
        <dbReference type="SAM" id="SignalP"/>
    </source>
</evidence>
<dbReference type="Gene3D" id="2.60.120.380">
    <property type="match status" value="1"/>
</dbReference>
<dbReference type="InterPro" id="IPR013783">
    <property type="entry name" value="Ig-like_fold"/>
</dbReference>
<dbReference type="SMART" id="SM00060">
    <property type="entry name" value="FN3"/>
    <property type="match status" value="5"/>
</dbReference>
<dbReference type="Gene3D" id="2.60.40.10">
    <property type="entry name" value="Immunoglobulins"/>
    <property type="match status" value="3"/>
</dbReference>
<dbReference type="InterPro" id="IPR003961">
    <property type="entry name" value="FN3_dom"/>
</dbReference>
<feature type="domain" description="Fibronectin type-III" evidence="3">
    <location>
        <begin position="1140"/>
        <end position="1234"/>
    </location>
</feature>
<reference evidence="4 5" key="1">
    <citation type="submission" date="2022-03" db="EMBL/GenBank/DDBJ databases">
        <title>Hymenobactersp. isolated from the air.</title>
        <authorList>
            <person name="Won M."/>
            <person name="Kwon S.-W."/>
        </authorList>
    </citation>
    <scope>NUCLEOTIDE SEQUENCE [LARGE SCALE GENOMIC DNA]</scope>
    <source>
        <strain evidence="4 5">KACC 22596</strain>
    </source>
</reference>
<dbReference type="NCBIfam" id="TIGR04183">
    <property type="entry name" value="Por_Secre_tail"/>
    <property type="match status" value="1"/>
</dbReference>
<dbReference type="InterPro" id="IPR026444">
    <property type="entry name" value="Secre_tail"/>
</dbReference>
<feature type="signal peptide" evidence="2">
    <location>
        <begin position="1"/>
        <end position="29"/>
    </location>
</feature>
<feature type="domain" description="Fibronectin type-III" evidence="3">
    <location>
        <begin position="1238"/>
        <end position="1332"/>
    </location>
</feature>
<keyword evidence="5" id="KW-1185">Reference proteome</keyword>
<feature type="domain" description="Fibronectin type-III" evidence="3">
    <location>
        <begin position="1333"/>
        <end position="1430"/>
    </location>
</feature>
<protein>
    <submittedName>
        <fullName evidence="4">T9SS type A sorting domain-containing protein</fullName>
    </submittedName>
</protein>
<accession>A0ABY4B4C4</accession>
<feature type="region of interest" description="Disordered" evidence="1">
    <location>
        <begin position="1015"/>
        <end position="1036"/>
    </location>
</feature>
<evidence type="ECO:0000313" key="4">
    <source>
        <dbReference type="EMBL" id="UOE33987.1"/>
    </source>
</evidence>
<organism evidence="4 5">
    <name type="scientific">Hymenobacter monticola</name>
    <dbReference type="NCBI Taxonomy" id="1705399"/>
    <lineage>
        <taxon>Bacteria</taxon>
        <taxon>Pseudomonadati</taxon>
        <taxon>Bacteroidota</taxon>
        <taxon>Cytophagia</taxon>
        <taxon>Cytophagales</taxon>
        <taxon>Hymenobacteraceae</taxon>
        <taxon>Hymenobacter</taxon>
    </lineage>
</organism>
<dbReference type="EMBL" id="CP094534">
    <property type="protein sequence ID" value="UOE33987.1"/>
    <property type="molecule type" value="Genomic_DNA"/>
</dbReference>
<dbReference type="Proteomes" id="UP000831390">
    <property type="component" value="Chromosome"/>
</dbReference>
<gene>
    <name evidence="4" type="ORF">MTP16_23090</name>
</gene>
<evidence type="ECO:0000313" key="5">
    <source>
        <dbReference type="Proteomes" id="UP000831390"/>
    </source>
</evidence>
<evidence type="ECO:0000259" key="3">
    <source>
        <dbReference type="PROSITE" id="PS50853"/>
    </source>
</evidence>
<dbReference type="Pfam" id="PF18962">
    <property type="entry name" value="Por_Secre_tail"/>
    <property type="match status" value="1"/>
</dbReference>
<dbReference type="Pfam" id="PF00041">
    <property type="entry name" value="fn3"/>
    <property type="match status" value="2"/>
</dbReference>
<keyword evidence="2" id="KW-0732">Signal</keyword>
<feature type="chain" id="PRO_5046918526" evidence="2">
    <location>
        <begin position="30"/>
        <end position="1663"/>
    </location>
</feature>
<dbReference type="CDD" id="cd00063">
    <property type="entry name" value="FN3"/>
    <property type="match status" value="2"/>
</dbReference>
<sequence length="1663" mass="166495">MKQMIRLLFRRLPLVWTFLLALSGGRALAQVANDDCSGAVALTTSSVCTTPVNGTVAGATQSQAPTAACGAGLTTATDVWYSFTASSSIHLITLAPRFAAILDVRSGNCASSSSVYCTTIANNNTAAVSVGGLVALQTYLVRIYPATNTPPTGISSTFALCIGQGSTGPANDDCAGAISVPVSATSTCTTQVSADNTLATSSAGVPQPTCANYNGRDLWFSVTVPASGSVTVRTVISTTGTDVGDTGMSIYSGTCGSLTQLGCSDDEGGGTKSLLAYTGRTPGEVLYVRVWSWNNNRSGNIAVCATSPPPLSNDDCAGAVSVPVTAACATPVSGTIQGATQSLPPTANCGGGTTANDVWYSFVASGATQLVTVTAGFTPIVDVRSGTCASSASVFCGTAFNGQALTVSGLTSGQTYYLRLYLNGTFTPTNPAFTLCINPGPTPPANDECTGAVVVPIANSCATPVSGTLNGASQSLPASATCGIPTATVNDVWYSFIANGTSQTLAFSGNFTAVLDVRTGTCANSTSVFCSTLFSGQTVIATGLTNGQAYFLRLYANTNFQLTNPAFTLCITAGPPPSVNDECSTAVAVAVVAGCATSTNGTVASATQSLPPTASCGAGVTTAADVWYSFVASAPTQLITLTTRFGAVMDIRSGTCTSSTSLLCTSVFANAASGTVVGGLTANQQYFIRIYANGTTQPLPANATFTLCVSPAPTPPANDECTGAVAVPVTASCASPVTGSVEAASQSLAPASCGNANTPIAQDVWYSFVASGSSQLITINSRFATVVEVRSGTCAASASVTCYTTLATVTVGTLVGNLTSGQTYFLRVYAAGTAQPTSIGATFTLCISPGPPPPANDECANAVPITVSTTTSCGTPVSGTVENASQSLPATAGCGAGSGSAGDVWYSFMASGSAHTLLLTPTQGTLSYDVRSGTCAASTSLLCNTVFANGTQPVPVGGLTNGQTYFIRIYSTALTPPTGTAASFTLCLSTPPPPPANDNCAGALTLPVNVGTTCTSQTTTDNTSATTSTGAPAPGCAGNNQSRDVWFQMTVPATGTVTVRTVIPSTGTDVGDTGMAIYSGTCSNLSLLGCSDDEGGALKSLLTISGRTPGEVLYVRVWAFNVNAVGTYAVCAITPPVCVAPTALASTNVTNNAAQLNWQPGGTPANGTTYTVEYGVQGFTPGTGTTLTGLTTASTQLTALIPATTYCFYVRQNCPGGNGSSTLVGPTCFTTAAPVCAVPTAPASSNVTTTTAQVSWQPGGTPATGTTYTLEYGVQGFTPGTGTFLGGLTSASVQLTALSPGTTYCFYVRQNCPGGNGSSTPVGPTCFTTAAPPCAVPTAGTGAGSLNSAVLSWQPGGTPAAGTTYTVEFGPQGFTQGTGTTVAATGTTLTITGLTVSTQYCFYVRQNCPAPSGSSAFAGPFCFQTTTAPPAPANDDPCGAATLTLSASGSPLQPVSGTTVGATTSVQPGIGLPTCGPATTPGDVWFSMTPAAGITAVRLTITGAPAGMVRVFTAPSCSSGPFTLVSCQSSGAANTTVGTVNLTGLAAGQRYYVAVSGYANSDTPGAFTIAGATVTAARVHAESGSLLVFPNPSNTGQLTMRLSGLHGAMQATLLNALGQVVYKQSLPNGTTEQMLNTHGLATGLYTLRVVVGEEVLTRKVVLE</sequence>
<name>A0ABY4B4C4_9BACT</name>
<dbReference type="RefSeq" id="WP_243514553.1">
    <property type="nucleotide sequence ID" value="NZ_CP094534.1"/>
</dbReference>